<protein>
    <submittedName>
        <fullName evidence="3">Uncharacterized protein</fullName>
    </submittedName>
</protein>
<evidence type="ECO:0000313" key="3">
    <source>
        <dbReference type="EMBL" id="SFP47403.1"/>
    </source>
</evidence>
<keyword evidence="2" id="KW-1133">Transmembrane helix</keyword>
<organism evidence="3 4">
    <name type="scientific">Hydrogenimonas thermophila</name>
    <dbReference type="NCBI Taxonomy" id="223786"/>
    <lineage>
        <taxon>Bacteria</taxon>
        <taxon>Pseudomonadati</taxon>
        <taxon>Campylobacterota</taxon>
        <taxon>Epsilonproteobacteria</taxon>
        <taxon>Campylobacterales</taxon>
        <taxon>Hydrogenimonadaceae</taxon>
        <taxon>Hydrogenimonas</taxon>
    </lineage>
</organism>
<evidence type="ECO:0000256" key="1">
    <source>
        <dbReference type="SAM" id="Coils"/>
    </source>
</evidence>
<reference evidence="3 4" key="1">
    <citation type="submission" date="2016-10" db="EMBL/GenBank/DDBJ databases">
        <authorList>
            <person name="de Groot N.N."/>
        </authorList>
    </citation>
    <scope>NUCLEOTIDE SEQUENCE [LARGE SCALE GENOMIC DNA]</scope>
    <source>
        <strain evidence="3 4">EP1-55-1</strain>
    </source>
</reference>
<dbReference type="Proteomes" id="UP000199227">
    <property type="component" value="Unassembled WGS sequence"/>
</dbReference>
<keyword evidence="2" id="KW-0472">Membrane</keyword>
<keyword evidence="2" id="KW-0812">Transmembrane</keyword>
<name>A0A1I5QMB6_9BACT</name>
<sequence length="93" mass="10983">MPANDKQELIEALDASQHDPVAEWEFLFIVIISIMIILMLTLPKIYLRNSIYYESRAIDRLETQYEALIEENKLLSRKVEEIKVKNQILDTLF</sequence>
<gene>
    <name evidence="3" type="ORF">SAMN05216234_12112</name>
</gene>
<evidence type="ECO:0000313" key="4">
    <source>
        <dbReference type="Proteomes" id="UP000199227"/>
    </source>
</evidence>
<dbReference type="EMBL" id="FOXB01000021">
    <property type="protein sequence ID" value="SFP47403.1"/>
    <property type="molecule type" value="Genomic_DNA"/>
</dbReference>
<keyword evidence="4" id="KW-1185">Reference proteome</keyword>
<dbReference type="OrthoDB" id="5373140at2"/>
<keyword evidence="1" id="KW-0175">Coiled coil</keyword>
<dbReference type="AlphaFoldDB" id="A0A1I5QMB6"/>
<dbReference type="RefSeq" id="WP_092912660.1">
    <property type="nucleotide sequence ID" value="NZ_CP136592.1"/>
</dbReference>
<feature type="coiled-coil region" evidence="1">
    <location>
        <begin position="58"/>
        <end position="85"/>
    </location>
</feature>
<evidence type="ECO:0000256" key="2">
    <source>
        <dbReference type="SAM" id="Phobius"/>
    </source>
</evidence>
<accession>A0A1I5QMB6</accession>
<dbReference type="STRING" id="223786.SAMN05216234_12112"/>
<feature type="transmembrane region" description="Helical" evidence="2">
    <location>
        <begin position="26"/>
        <end position="47"/>
    </location>
</feature>
<proteinExistence type="predicted"/>